<protein>
    <submittedName>
        <fullName evidence="1">Uncharacterized protein</fullName>
    </submittedName>
</protein>
<dbReference type="AlphaFoldDB" id="A0A517SVL9"/>
<gene>
    <name evidence="1" type="ORF">SV7mr_26910</name>
</gene>
<proteinExistence type="predicted"/>
<dbReference type="EMBL" id="CP036272">
    <property type="protein sequence ID" value="QDT60174.1"/>
    <property type="molecule type" value="Genomic_DNA"/>
</dbReference>
<keyword evidence="2" id="KW-1185">Reference proteome</keyword>
<sequence>MHHHTASISELCHAEGRLAALTPEEIWHRYFRPPLEDPGLLSESNFETRHFPSTATLDSFLVANRHSVCFPSDDFFLVDTAKFDSKQQACSTLENCSGWWRFSRIGYNEDGTEAIVHTDYDHPKYGLMGMGYFHLLALTDGNWSILARDMTWIS</sequence>
<evidence type="ECO:0000313" key="2">
    <source>
        <dbReference type="Proteomes" id="UP000315003"/>
    </source>
</evidence>
<name>A0A517SVL9_9BACT</name>
<evidence type="ECO:0000313" key="1">
    <source>
        <dbReference type="EMBL" id="QDT60174.1"/>
    </source>
</evidence>
<dbReference type="Proteomes" id="UP000315003">
    <property type="component" value="Chromosome"/>
</dbReference>
<accession>A0A517SVL9</accession>
<organism evidence="1 2">
    <name type="scientific">Stieleria bergensis</name>
    <dbReference type="NCBI Taxonomy" id="2528025"/>
    <lineage>
        <taxon>Bacteria</taxon>
        <taxon>Pseudomonadati</taxon>
        <taxon>Planctomycetota</taxon>
        <taxon>Planctomycetia</taxon>
        <taxon>Pirellulales</taxon>
        <taxon>Pirellulaceae</taxon>
        <taxon>Stieleria</taxon>
    </lineage>
</organism>
<reference evidence="1 2" key="1">
    <citation type="submission" date="2019-02" db="EMBL/GenBank/DDBJ databases">
        <title>Deep-cultivation of Planctomycetes and their phenomic and genomic characterization uncovers novel biology.</title>
        <authorList>
            <person name="Wiegand S."/>
            <person name="Jogler M."/>
            <person name="Boedeker C."/>
            <person name="Pinto D."/>
            <person name="Vollmers J."/>
            <person name="Rivas-Marin E."/>
            <person name="Kohn T."/>
            <person name="Peeters S.H."/>
            <person name="Heuer A."/>
            <person name="Rast P."/>
            <person name="Oberbeckmann S."/>
            <person name="Bunk B."/>
            <person name="Jeske O."/>
            <person name="Meyerdierks A."/>
            <person name="Storesund J.E."/>
            <person name="Kallscheuer N."/>
            <person name="Luecker S."/>
            <person name="Lage O.M."/>
            <person name="Pohl T."/>
            <person name="Merkel B.J."/>
            <person name="Hornburger P."/>
            <person name="Mueller R.-W."/>
            <person name="Bruemmer F."/>
            <person name="Labrenz M."/>
            <person name="Spormann A.M."/>
            <person name="Op den Camp H."/>
            <person name="Overmann J."/>
            <person name="Amann R."/>
            <person name="Jetten M.S.M."/>
            <person name="Mascher T."/>
            <person name="Medema M.H."/>
            <person name="Devos D.P."/>
            <person name="Kaster A.-K."/>
            <person name="Ovreas L."/>
            <person name="Rohde M."/>
            <person name="Galperin M.Y."/>
            <person name="Jogler C."/>
        </authorList>
    </citation>
    <scope>NUCLEOTIDE SEQUENCE [LARGE SCALE GENOMIC DNA]</scope>
    <source>
        <strain evidence="1 2">SV_7m_r</strain>
    </source>
</reference>